<evidence type="ECO:0000313" key="3">
    <source>
        <dbReference type="Proteomes" id="UP000007819"/>
    </source>
</evidence>
<reference evidence="3" key="1">
    <citation type="submission" date="2010-06" db="EMBL/GenBank/DDBJ databases">
        <authorList>
            <person name="Jiang H."/>
            <person name="Abraham K."/>
            <person name="Ali S."/>
            <person name="Alsbrooks S.L."/>
            <person name="Anim B.N."/>
            <person name="Anosike U.S."/>
            <person name="Attaway T."/>
            <person name="Bandaranaike D.P."/>
            <person name="Battles P.K."/>
            <person name="Bell S.N."/>
            <person name="Bell A.V."/>
            <person name="Beltran B."/>
            <person name="Bickham C."/>
            <person name="Bustamante Y."/>
            <person name="Caleb T."/>
            <person name="Canada A."/>
            <person name="Cardenas V."/>
            <person name="Carter K."/>
            <person name="Chacko J."/>
            <person name="Chandrabose M.N."/>
            <person name="Chavez D."/>
            <person name="Chavez A."/>
            <person name="Chen L."/>
            <person name="Chu H.-S."/>
            <person name="Claassen K.J."/>
            <person name="Cockrell R."/>
            <person name="Collins M."/>
            <person name="Cooper J.A."/>
            <person name="Cree A."/>
            <person name="Curry S.M."/>
            <person name="Da Y."/>
            <person name="Dao M.D."/>
            <person name="Das B."/>
            <person name="Davila M.-L."/>
            <person name="Davy-Carroll L."/>
            <person name="Denson S."/>
            <person name="Dinh H."/>
            <person name="Ebong V.E."/>
            <person name="Edwards J.R."/>
            <person name="Egan A."/>
            <person name="El-Daye J."/>
            <person name="Escobedo L."/>
            <person name="Fernandez S."/>
            <person name="Fernando P.R."/>
            <person name="Flagg N."/>
            <person name="Forbes L.D."/>
            <person name="Fowler R.G."/>
            <person name="Fu Q."/>
            <person name="Gabisi R.A."/>
            <person name="Ganer J."/>
            <person name="Garbino Pronczuk A."/>
            <person name="Garcia R.M."/>
            <person name="Garner T."/>
            <person name="Garrett T.E."/>
            <person name="Gonzalez D.A."/>
            <person name="Hamid H."/>
            <person name="Hawkins E.S."/>
            <person name="Hirani K."/>
            <person name="Hogues M.E."/>
            <person name="Hollins B."/>
            <person name="Hsiao C.-H."/>
            <person name="Jabil R."/>
            <person name="James M.L."/>
            <person name="Jhangiani S.N."/>
            <person name="Johnson B."/>
            <person name="Johnson Q."/>
            <person name="Joshi V."/>
            <person name="Kalu J.B."/>
            <person name="Kam C."/>
            <person name="Kashfia A."/>
            <person name="Keebler J."/>
            <person name="Kisamo H."/>
            <person name="Kovar C.L."/>
            <person name="Lago L.A."/>
            <person name="Lai C.-Y."/>
            <person name="Laidlaw J."/>
            <person name="Lara F."/>
            <person name="Le T.-K."/>
            <person name="Lee S.L."/>
            <person name="Legall F.H."/>
            <person name="Lemon S.J."/>
            <person name="Lewis L.R."/>
            <person name="Li B."/>
            <person name="Liu Y."/>
            <person name="Liu Y.-S."/>
            <person name="Lopez J."/>
            <person name="Lozado R.J."/>
            <person name="Lu J."/>
            <person name="Madu R.C."/>
            <person name="Maheshwari M."/>
            <person name="Maheshwari R."/>
            <person name="Malloy K."/>
            <person name="Martinez E."/>
            <person name="Mathew T."/>
            <person name="Mercado I.C."/>
            <person name="Mercado C."/>
            <person name="Meyer B."/>
            <person name="Montgomery K."/>
            <person name="Morgan M.B."/>
            <person name="Munidasa M."/>
            <person name="Nazareth L.V."/>
            <person name="Nelson J."/>
            <person name="Ng B.M."/>
            <person name="Nguyen N.B."/>
            <person name="Nguyen P.Q."/>
            <person name="Nguyen T."/>
            <person name="Obregon M."/>
            <person name="Okwuonu G.O."/>
            <person name="Onwere C.G."/>
            <person name="Orozco G."/>
            <person name="Parra A."/>
            <person name="Patel S."/>
            <person name="Patil S."/>
            <person name="Perez A."/>
            <person name="Perez Y."/>
            <person name="Pham C."/>
            <person name="Primus E.L."/>
            <person name="Pu L.-L."/>
            <person name="Puazo M."/>
            <person name="Qin X."/>
            <person name="Quiroz J.B."/>
            <person name="Reese J."/>
            <person name="Richards S."/>
            <person name="Rives C.M."/>
            <person name="Robberts R."/>
            <person name="Ruiz S.J."/>
            <person name="Ruiz M.J."/>
            <person name="Santibanez J."/>
            <person name="Schneider B.W."/>
            <person name="Sisson I."/>
            <person name="Smith M."/>
            <person name="Sodergren E."/>
            <person name="Song X.-Z."/>
            <person name="Song B.B."/>
            <person name="Summersgill H."/>
            <person name="Thelus R."/>
            <person name="Thornton R.D."/>
            <person name="Trejos Z.Y."/>
            <person name="Usmani K."/>
            <person name="Vattathil S."/>
            <person name="Villasana D."/>
            <person name="Walker D.L."/>
            <person name="Wang S."/>
            <person name="Wang K."/>
            <person name="White C.S."/>
            <person name="Williams A.C."/>
            <person name="Williamson J."/>
            <person name="Wilson K."/>
            <person name="Woghiren I.O."/>
            <person name="Woodworth J.R."/>
            <person name="Worley K.C."/>
            <person name="Wright R.A."/>
            <person name="Wu W."/>
            <person name="Young L."/>
            <person name="Zhang L."/>
            <person name="Zhang J."/>
            <person name="Zhu Y."/>
            <person name="Muzny D.M."/>
            <person name="Weinstock G."/>
            <person name="Gibbs R.A."/>
        </authorList>
    </citation>
    <scope>NUCLEOTIDE SEQUENCE [LARGE SCALE GENOMIC DNA]</scope>
    <source>
        <strain evidence="3">LSR1</strain>
    </source>
</reference>
<evidence type="ECO:0000313" key="2">
    <source>
        <dbReference type="EnsemblMetazoa" id="XP_029343418.1"/>
    </source>
</evidence>
<feature type="region of interest" description="Disordered" evidence="1">
    <location>
        <begin position="277"/>
        <end position="300"/>
    </location>
</feature>
<feature type="compositionally biased region" description="Basic and acidic residues" evidence="1">
    <location>
        <begin position="280"/>
        <end position="290"/>
    </location>
</feature>
<proteinExistence type="predicted"/>
<dbReference type="Proteomes" id="UP000007819">
    <property type="component" value="Chromosome A1"/>
</dbReference>
<keyword evidence="3" id="KW-1185">Reference proteome</keyword>
<dbReference type="AlphaFoldDB" id="A0A8R2NMG4"/>
<dbReference type="EnsemblMetazoa" id="XM_029487558.1">
    <property type="protein sequence ID" value="XP_029343418.1"/>
    <property type="gene ID" value="LOC100569803"/>
</dbReference>
<accession>A0A8R2NMG4</accession>
<dbReference type="RefSeq" id="XP_029343418.1">
    <property type="nucleotide sequence ID" value="XM_029487558.1"/>
</dbReference>
<organism evidence="2 3">
    <name type="scientific">Acyrthosiphon pisum</name>
    <name type="common">Pea aphid</name>
    <dbReference type="NCBI Taxonomy" id="7029"/>
    <lineage>
        <taxon>Eukaryota</taxon>
        <taxon>Metazoa</taxon>
        <taxon>Ecdysozoa</taxon>
        <taxon>Arthropoda</taxon>
        <taxon>Hexapoda</taxon>
        <taxon>Insecta</taxon>
        <taxon>Pterygota</taxon>
        <taxon>Neoptera</taxon>
        <taxon>Paraneoptera</taxon>
        <taxon>Hemiptera</taxon>
        <taxon>Sternorrhyncha</taxon>
        <taxon>Aphidomorpha</taxon>
        <taxon>Aphidoidea</taxon>
        <taxon>Aphididae</taxon>
        <taxon>Macrosiphini</taxon>
        <taxon>Acyrthosiphon</taxon>
    </lineage>
</organism>
<protein>
    <submittedName>
        <fullName evidence="2">Uncharacterized protein</fullName>
    </submittedName>
</protein>
<evidence type="ECO:0000256" key="1">
    <source>
        <dbReference type="SAM" id="MobiDB-lite"/>
    </source>
</evidence>
<dbReference type="GeneID" id="100569803"/>
<dbReference type="OrthoDB" id="6359887at2759"/>
<name>A0A8R2NMG4_ACYPI</name>
<sequence>MDISGVHRADWERRRKIRLAQVRDQSKTLAKTIRDRVHGAVAIQLDQRQTARNITEHKFKSLAVNKLKSDFNYLIRDVGNGYSVASVQQDPNIVLAEKRLIDRCKAISRGAEADKRRQRIEEEQRMDKEMRDRRTHFNKTVEKIRSTLITSVQNVDDDITHRRNIKEHNECFFIPSQVTLNESNIINRDFNKTFSKPWSVVISSKENQKEKLQLTTHDENKENEENVSKFSKLETDLKTYETLVSELNKLSAEEQNISNKLFPNNLKEIPMACQNNVPSESKEKNQTKEITRKKHNTSNERIKFNETKKQITEIRLDESNASTSISISSSTSTSINYEQPSKKTISFEKESKKKNLTSTKYEQPSKKTIHFEKESKKKIIQPSTKLSYKEKFASGKPLQNINNIMQRIKNKKQLLVKEISAGTSRNTGANIKQFRTVPSIPKILPISKKCCPGYSLQEEIPENYAKLPDSFYNDQLDSLKKQISKKRFKVLDFKNNKSINEDLMAHINTLLKMSPSDVDNLSTSSCSSVKFEESILQHPEKDTQYYCKMLNCISKCLNADISDINQDTVFDSPKNINLLNKLQQLTNYYLEKTHEMKNICDETPQVLNDEINDEPYKTKANTNKEKSSINLSSDSSVDGEYILGNLNKLLQKKGIINSDKEWPMFKHIEDDDDRSLTDQLLDIYPCSSYDR</sequence>
<reference evidence="2" key="2">
    <citation type="submission" date="2022-06" db="UniProtKB">
        <authorList>
            <consortium name="EnsemblMetazoa"/>
        </authorList>
    </citation>
    <scope>IDENTIFICATION</scope>
</reference>